<dbReference type="EMBL" id="JACCJZ010000004">
    <property type="protein sequence ID" value="NYZ61403.1"/>
    <property type="molecule type" value="Genomic_DNA"/>
</dbReference>
<evidence type="ECO:0000313" key="1">
    <source>
        <dbReference type="EMBL" id="NYZ61403.1"/>
    </source>
</evidence>
<accession>A0A7Z0TYQ8</accession>
<evidence type="ECO:0000313" key="2">
    <source>
        <dbReference type="Proteomes" id="UP000589896"/>
    </source>
</evidence>
<comment type="caution">
    <text evidence="1">The sequence shown here is derived from an EMBL/GenBank/DDBJ whole genome shotgun (WGS) entry which is preliminary data.</text>
</comment>
<sequence>MLRQAASRSSPPQPGDVIDANRTRVQFDGLAREWRQRAATRAGDDVIANVLLIMGASKGDAVSQAAARRWADAQPDNSAPLLLSTDLPVDGMLQAAAARHYDSAYLPTLRWIRDALSAYPAEAQIRPSAGDAEPMTEHVHATMLALELSTGNAISAYSRIVGSCRADAPEVQTACRSVATQLLDADTVLARDWGRALMTQLVGPDGEAARKSAWTILVMQRATAEHEELQYTRLLDDASIRTEIDLQARILSDAGLASAPPSDWMPATP</sequence>
<reference evidence="1 2" key="1">
    <citation type="submission" date="2020-07" db="EMBL/GenBank/DDBJ databases">
        <title>isolation of Luteimonas sp. SJ-16.</title>
        <authorList>
            <person name="Huang X.-X."/>
            <person name="Xu L."/>
            <person name="Sun J.-Q."/>
        </authorList>
    </citation>
    <scope>NUCLEOTIDE SEQUENCE [LARGE SCALE GENOMIC DNA]</scope>
    <source>
        <strain evidence="1 2">SJ-16</strain>
    </source>
</reference>
<dbReference type="RefSeq" id="WP_180543168.1">
    <property type="nucleotide sequence ID" value="NZ_JACCJZ010000004.1"/>
</dbReference>
<proteinExistence type="predicted"/>
<dbReference type="AlphaFoldDB" id="A0A7Z0TYQ8"/>
<keyword evidence="2" id="KW-1185">Reference proteome</keyword>
<dbReference type="Proteomes" id="UP000589896">
    <property type="component" value="Unassembled WGS sequence"/>
</dbReference>
<gene>
    <name evidence="1" type="ORF">H0E82_01310</name>
</gene>
<organism evidence="1 2">
    <name type="scientific">Luteimonas deserti</name>
    <dbReference type="NCBI Taxonomy" id="2752306"/>
    <lineage>
        <taxon>Bacteria</taxon>
        <taxon>Pseudomonadati</taxon>
        <taxon>Pseudomonadota</taxon>
        <taxon>Gammaproteobacteria</taxon>
        <taxon>Lysobacterales</taxon>
        <taxon>Lysobacteraceae</taxon>
        <taxon>Luteimonas</taxon>
    </lineage>
</organism>
<name>A0A7Z0TYQ8_9GAMM</name>
<protein>
    <submittedName>
        <fullName evidence="1">Uncharacterized protein</fullName>
    </submittedName>
</protein>